<accession>A0A6V7PYT3</accession>
<dbReference type="AlphaFoldDB" id="A0A6V7PYT3"/>
<sequence>MVVLRLEIQSMKEMYFGELKHLHQKFSLLIQQNQHTPMLHFPKGDSSFYAPSTLKETEKTSAKWCHHTWRISSSPLLSNFSSSEENKPSVIDDTNGPEKPINRLIKSVQSMSPEVLHSVVDDILGVVNLTGRIAGSAPGCISRPRPSLGKNLAVITKRHLQDQQFSSQQRKKMKRDITSVASSFVSSTGGKSDGLDESYSVVTSESESTASTCSKRRKLRCAGHALVDEVREINRLLIDTVLSISNEDKDFNDAASKGHEGTIIKLSFSAVSISPSLKSHLASSQPSLIMPLRLLVPANYPKCSPIVLDNPLGEESIKSGDLSTRMQSRFSMYLCCLSQPMSLRAIAKGWDACARKVIEEYALQNGGGTFSSRFGGWQSCLPLHDKLT</sequence>
<dbReference type="InterPro" id="IPR044661">
    <property type="entry name" value="MED15a/b/c-like"/>
</dbReference>
<proteinExistence type="predicted"/>
<gene>
    <name evidence="2" type="ORF">CB5_LOCUS19253</name>
</gene>
<evidence type="ECO:0000313" key="2">
    <source>
        <dbReference type="EMBL" id="CAD1836042.1"/>
    </source>
</evidence>
<dbReference type="EMBL" id="LR862153">
    <property type="protein sequence ID" value="CAD1836042.1"/>
    <property type="molecule type" value="Genomic_DNA"/>
</dbReference>
<dbReference type="InterPro" id="IPR048386">
    <property type="entry name" value="Med15_C"/>
</dbReference>
<organism evidence="2">
    <name type="scientific">Ananas comosus var. bracteatus</name>
    <name type="common">red pineapple</name>
    <dbReference type="NCBI Taxonomy" id="296719"/>
    <lineage>
        <taxon>Eukaryota</taxon>
        <taxon>Viridiplantae</taxon>
        <taxon>Streptophyta</taxon>
        <taxon>Embryophyta</taxon>
        <taxon>Tracheophyta</taxon>
        <taxon>Spermatophyta</taxon>
        <taxon>Magnoliopsida</taxon>
        <taxon>Liliopsida</taxon>
        <taxon>Poales</taxon>
        <taxon>Bromeliaceae</taxon>
        <taxon>Bromelioideae</taxon>
        <taxon>Ananas</taxon>
    </lineage>
</organism>
<evidence type="ECO:0000259" key="1">
    <source>
        <dbReference type="Pfam" id="PF21539"/>
    </source>
</evidence>
<dbReference type="GO" id="GO:0031490">
    <property type="term" value="F:chromatin DNA binding"/>
    <property type="evidence" value="ECO:0007669"/>
    <property type="project" value="InterPro"/>
</dbReference>
<dbReference type="PANTHER" id="PTHR33137:SF4">
    <property type="entry name" value="MEDIATOR OF RNA POLYMERASE II TRANSCRIPTION SUBUNIT 15A-RELATED"/>
    <property type="match status" value="1"/>
</dbReference>
<reference evidence="2" key="1">
    <citation type="submission" date="2020-07" db="EMBL/GenBank/DDBJ databases">
        <authorList>
            <person name="Lin J."/>
        </authorList>
    </citation>
    <scope>NUCLEOTIDE SEQUENCE</scope>
</reference>
<dbReference type="PANTHER" id="PTHR33137">
    <property type="entry name" value="MEDIATOR OF RNA POLYMERASE II TRANSCRIPTION SUBUNIT 15A-RELATED"/>
    <property type="match status" value="1"/>
</dbReference>
<dbReference type="GO" id="GO:0003713">
    <property type="term" value="F:transcription coactivator activity"/>
    <property type="evidence" value="ECO:0007669"/>
    <property type="project" value="InterPro"/>
</dbReference>
<feature type="domain" description="ARC105/Med15 mediator subunit C-terminal" evidence="1">
    <location>
        <begin position="284"/>
        <end position="355"/>
    </location>
</feature>
<name>A0A6V7PYT3_ANACO</name>
<dbReference type="Pfam" id="PF21539">
    <property type="entry name" value="Med15_C"/>
    <property type="match status" value="1"/>
</dbReference>
<protein>
    <recommendedName>
        <fullName evidence="1">ARC105/Med15 mediator subunit C-terminal domain-containing protein</fullName>
    </recommendedName>
</protein>